<dbReference type="Proteomes" id="UP000629468">
    <property type="component" value="Unassembled WGS sequence"/>
</dbReference>
<dbReference type="EMBL" id="JABXXO010000003">
    <property type="protein sequence ID" value="KAF7783324.1"/>
    <property type="molecule type" value="Genomic_DNA"/>
</dbReference>
<dbReference type="Pfam" id="PF01476">
    <property type="entry name" value="LysM"/>
    <property type="match status" value="1"/>
</dbReference>
<dbReference type="PROSITE" id="PS51782">
    <property type="entry name" value="LYSM"/>
    <property type="match status" value="1"/>
</dbReference>
<organism evidence="3 5">
    <name type="scientific">Agaricus bisporus var. burnettii</name>
    <dbReference type="NCBI Taxonomy" id="192524"/>
    <lineage>
        <taxon>Eukaryota</taxon>
        <taxon>Fungi</taxon>
        <taxon>Dikarya</taxon>
        <taxon>Basidiomycota</taxon>
        <taxon>Agaricomycotina</taxon>
        <taxon>Agaricomycetes</taxon>
        <taxon>Agaricomycetidae</taxon>
        <taxon>Agaricales</taxon>
        <taxon>Agaricineae</taxon>
        <taxon>Agaricaceae</taxon>
        <taxon>Agaricus</taxon>
    </lineage>
</organism>
<accession>A0A8H7FA02</accession>
<reference evidence="3 5" key="1">
    <citation type="journal article" name="Sci. Rep.">
        <title>Telomere-to-telomere assembled and centromere annotated genomes of the two main subspecies of the button mushroom Agaricus bisporus reveal especially polymorphic chromosome ends.</title>
        <authorList>
            <person name="Sonnenberg A.S.M."/>
            <person name="Sedaghat-Telgerd N."/>
            <person name="Lavrijssen B."/>
            <person name="Ohm R.A."/>
            <person name="Hendrickx P.M."/>
            <person name="Scholtmeijer K."/>
            <person name="Baars J.J.P."/>
            <person name="van Peer A."/>
        </authorList>
    </citation>
    <scope>NUCLEOTIDE SEQUENCE [LARGE SCALE GENOMIC DNA]</scope>
    <source>
        <strain evidence="3 5">H119_p4</strain>
    </source>
</reference>
<dbReference type="AlphaFoldDB" id="A0A8H7FA02"/>
<dbReference type="SUPFAM" id="SSF54106">
    <property type="entry name" value="LysM domain"/>
    <property type="match status" value="1"/>
</dbReference>
<keyword evidence="1" id="KW-0732">Signal</keyword>
<gene>
    <name evidence="3" type="ORF">Agabi119p4_2700</name>
    <name evidence="4" type="ORF">Agabi119p4_2702</name>
</gene>
<evidence type="ECO:0000313" key="4">
    <source>
        <dbReference type="EMBL" id="KAF7783326.1"/>
    </source>
</evidence>
<proteinExistence type="predicted"/>
<name>A0A8H7FA02_AGABI</name>
<evidence type="ECO:0000256" key="1">
    <source>
        <dbReference type="SAM" id="SignalP"/>
    </source>
</evidence>
<dbReference type="Gene3D" id="3.10.350.10">
    <property type="entry name" value="LysM domain"/>
    <property type="match status" value="1"/>
</dbReference>
<dbReference type="InterPro" id="IPR036779">
    <property type="entry name" value="LysM_dom_sf"/>
</dbReference>
<evidence type="ECO:0000313" key="5">
    <source>
        <dbReference type="Proteomes" id="UP000629468"/>
    </source>
</evidence>
<feature type="signal peptide" evidence="1">
    <location>
        <begin position="1"/>
        <end position="20"/>
    </location>
</feature>
<comment type="caution">
    <text evidence="3">The sequence shown here is derived from an EMBL/GenBank/DDBJ whole genome shotgun (WGS) entry which is preliminary data.</text>
</comment>
<dbReference type="EMBL" id="JABXXO010000003">
    <property type="protein sequence ID" value="KAF7783326.1"/>
    <property type="molecule type" value="Genomic_DNA"/>
</dbReference>
<feature type="chain" id="PRO_5044691280" description="LysM domain-containing protein" evidence="1">
    <location>
        <begin position="21"/>
        <end position="74"/>
    </location>
</feature>
<dbReference type="CDD" id="cd00118">
    <property type="entry name" value="LysM"/>
    <property type="match status" value="1"/>
</dbReference>
<evidence type="ECO:0000259" key="2">
    <source>
        <dbReference type="PROSITE" id="PS51782"/>
    </source>
</evidence>
<sequence length="74" mass="7378">MFSKALLTTIVCAFVASVQGQACTGPIYTVVTGDSCFTIGQQFGVTAAAIIAANPGVNAGCTNLIPGQGLCIPL</sequence>
<protein>
    <recommendedName>
        <fullName evidence="2">LysM domain-containing protein</fullName>
    </recommendedName>
</protein>
<dbReference type="InterPro" id="IPR018392">
    <property type="entry name" value="LysM"/>
</dbReference>
<evidence type="ECO:0000313" key="3">
    <source>
        <dbReference type="EMBL" id="KAF7783324.1"/>
    </source>
</evidence>
<feature type="domain" description="LysM" evidence="2">
    <location>
        <begin position="26"/>
        <end position="72"/>
    </location>
</feature>
<dbReference type="SMART" id="SM00257">
    <property type="entry name" value="LysM"/>
    <property type="match status" value="1"/>
</dbReference>